<organism evidence="1 2">
    <name type="scientific">Phytobacter diazotrophicus</name>
    <dbReference type="NCBI Taxonomy" id="395631"/>
    <lineage>
        <taxon>Bacteria</taxon>
        <taxon>Pseudomonadati</taxon>
        <taxon>Pseudomonadota</taxon>
        <taxon>Gammaproteobacteria</taxon>
        <taxon>Enterobacterales</taxon>
        <taxon>Enterobacteriaceae</taxon>
        <taxon>Phytobacter</taxon>
    </lineage>
</organism>
<sequence length="283" mass="30714">MSIKDVSSAASLRDMPATTRLETVHAVTGKNVDPVDSVEVSLSPEAMAQARDNLTPPTQEEIDASAREALNLRNQAIARMPTGPSLASDFYSDPATANDAVSFQAFFQNATVNADEMADALHKALTSPTQNGDYTTNAMDLALTQAKLNLVVQKYVTTDYQTEASAFVAQFISDKSSQADQMTKVVLTQASRLAESLGDRDQAQHHQDALAQLAEGTHSSQTVRNAMLSLTASTTDSEAWFSSINNWVAKNRSIPYIREIEQGHISALQEQWQSFVTGLKTDV</sequence>
<protein>
    <submittedName>
        <fullName evidence="1">Uncharacterized protein</fullName>
    </submittedName>
</protein>
<accession>A0ABM7VRH2</accession>
<evidence type="ECO:0000313" key="2">
    <source>
        <dbReference type="Proteomes" id="UP001320460"/>
    </source>
</evidence>
<name>A0ABM7VRH2_9ENTR</name>
<evidence type="ECO:0000313" key="1">
    <source>
        <dbReference type="EMBL" id="BDD49639.1"/>
    </source>
</evidence>
<dbReference type="RefSeq" id="WP_108700759.1">
    <property type="nucleotide sequence ID" value="NZ_AP025334.1"/>
</dbReference>
<proteinExistence type="predicted"/>
<reference evidence="1 2" key="1">
    <citation type="submission" date="2021-12" db="EMBL/GenBank/DDBJ databases">
        <title>Complete genome sequence of Phytobacter diazotrophicus TA9734.</title>
        <authorList>
            <person name="Kubota H."/>
            <person name="Nakayama Y."/>
            <person name="Ariyoshi T."/>
        </authorList>
    </citation>
    <scope>NUCLEOTIDE SEQUENCE [LARGE SCALE GENOMIC DNA]</scope>
    <source>
        <strain evidence="1 2">TA9734</strain>
    </source>
</reference>
<gene>
    <name evidence="1" type="ORF">PDTA9734_11260</name>
</gene>
<dbReference type="EMBL" id="AP025334">
    <property type="protein sequence ID" value="BDD49639.1"/>
    <property type="molecule type" value="Genomic_DNA"/>
</dbReference>
<keyword evidence="2" id="KW-1185">Reference proteome</keyword>
<dbReference type="Proteomes" id="UP001320460">
    <property type="component" value="Chromosome"/>
</dbReference>